<evidence type="ECO:0000256" key="1">
    <source>
        <dbReference type="SAM" id="MobiDB-lite"/>
    </source>
</evidence>
<sequence>MLAHGTLTKASLSNEYVHFNMLKTPNYSGEARVSLHESSRQHACGNGGRSGEVKSNSSAEVAPPTAS</sequence>
<feature type="region of interest" description="Disordered" evidence="1">
    <location>
        <begin position="32"/>
        <end position="67"/>
    </location>
</feature>
<evidence type="ECO:0000313" key="3">
    <source>
        <dbReference type="Proteomes" id="UP000053424"/>
    </source>
</evidence>
<dbReference type="EMBL" id="KN831771">
    <property type="protein sequence ID" value="KIM46532.1"/>
    <property type="molecule type" value="Genomic_DNA"/>
</dbReference>
<reference evidence="3" key="2">
    <citation type="submission" date="2015-01" db="EMBL/GenBank/DDBJ databases">
        <title>Evolutionary Origins and Diversification of the Mycorrhizal Mutualists.</title>
        <authorList>
            <consortium name="DOE Joint Genome Institute"/>
            <consortium name="Mycorrhizal Genomics Consortium"/>
            <person name="Kohler A."/>
            <person name="Kuo A."/>
            <person name="Nagy L.G."/>
            <person name="Floudas D."/>
            <person name="Copeland A."/>
            <person name="Barry K.W."/>
            <person name="Cichocki N."/>
            <person name="Veneault-Fourrey C."/>
            <person name="LaButti K."/>
            <person name="Lindquist E.A."/>
            <person name="Lipzen A."/>
            <person name="Lundell T."/>
            <person name="Morin E."/>
            <person name="Murat C."/>
            <person name="Riley R."/>
            <person name="Ohm R."/>
            <person name="Sun H."/>
            <person name="Tunlid A."/>
            <person name="Henrissat B."/>
            <person name="Grigoriev I.V."/>
            <person name="Hibbett D.S."/>
            <person name="Martin F."/>
        </authorList>
    </citation>
    <scope>NUCLEOTIDE SEQUENCE [LARGE SCALE GENOMIC DNA]</scope>
    <source>
        <strain evidence="3">h7</strain>
    </source>
</reference>
<gene>
    <name evidence="2" type="ORF">M413DRAFT_317365</name>
</gene>
<keyword evidence="3" id="KW-1185">Reference proteome</keyword>
<organism evidence="2 3">
    <name type="scientific">Hebeloma cylindrosporum</name>
    <dbReference type="NCBI Taxonomy" id="76867"/>
    <lineage>
        <taxon>Eukaryota</taxon>
        <taxon>Fungi</taxon>
        <taxon>Dikarya</taxon>
        <taxon>Basidiomycota</taxon>
        <taxon>Agaricomycotina</taxon>
        <taxon>Agaricomycetes</taxon>
        <taxon>Agaricomycetidae</taxon>
        <taxon>Agaricales</taxon>
        <taxon>Agaricineae</taxon>
        <taxon>Hymenogastraceae</taxon>
        <taxon>Hebeloma</taxon>
    </lineage>
</organism>
<dbReference type="AlphaFoldDB" id="A0A0C2YZY0"/>
<evidence type="ECO:0000313" key="2">
    <source>
        <dbReference type="EMBL" id="KIM46532.1"/>
    </source>
</evidence>
<accession>A0A0C2YZY0</accession>
<name>A0A0C2YZY0_HEBCY</name>
<protein>
    <submittedName>
        <fullName evidence="2">Uncharacterized protein</fullName>
    </submittedName>
</protein>
<dbReference type="HOGENOM" id="CLU_2812664_0_0_1"/>
<reference evidence="2 3" key="1">
    <citation type="submission" date="2014-04" db="EMBL/GenBank/DDBJ databases">
        <authorList>
            <consortium name="DOE Joint Genome Institute"/>
            <person name="Kuo A."/>
            <person name="Gay G."/>
            <person name="Dore J."/>
            <person name="Kohler A."/>
            <person name="Nagy L.G."/>
            <person name="Floudas D."/>
            <person name="Copeland A."/>
            <person name="Barry K.W."/>
            <person name="Cichocki N."/>
            <person name="Veneault-Fourrey C."/>
            <person name="LaButti K."/>
            <person name="Lindquist E.A."/>
            <person name="Lipzen A."/>
            <person name="Lundell T."/>
            <person name="Morin E."/>
            <person name="Murat C."/>
            <person name="Sun H."/>
            <person name="Tunlid A."/>
            <person name="Henrissat B."/>
            <person name="Grigoriev I.V."/>
            <person name="Hibbett D.S."/>
            <person name="Martin F."/>
            <person name="Nordberg H.P."/>
            <person name="Cantor M.N."/>
            <person name="Hua S.X."/>
        </authorList>
    </citation>
    <scope>NUCLEOTIDE SEQUENCE [LARGE SCALE GENOMIC DNA]</scope>
    <source>
        <strain evidence="3">h7</strain>
    </source>
</reference>
<dbReference type="Proteomes" id="UP000053424">
    <property type="component" value="Unassembled WGS sequence"/>
</dbReference>
<proteinExistence type="predicted"/>